<reference evidence="1" key="1">
    <citation type="submission" date="2023-06" db="EMBL/GenBank/DDBJ databases">
        <authorList>
            <person name="Kurt Z."/>
        </authorList>
    </citation>
    <scope>NUCLEOTIDE SEQUENCE</scope>
</reference>
<sequence>MGRPYTIQFDTYSVTLRQILHIMSGVFMNNNKDTYNVFKAQPKASRIQLWYLMSQVLGKSTLQVKNYFFNTWVERVQAEQRNSNQLNPPLFYNLFSDEI</sequence>
<comment type="caution">
    <text evidence="1">The sequence shown here is derived from an EMBL/GenBank/DDBJ whole genome shotgun (WGS) entry which is preliminary data.</text>
</comment>
<reference evidence="2 3" key="2">
    <citation type="submission" date="2024-07" db="EMBL/GenBank/DDBJ databases">
        <authorList>
            <person name="Akdeniz Z."/>
        </authorList>
    </citation>
    <scope>NUCLEOTIDE SEQUENCE [LARGE SCALE GENOMIC DNA]</scope>
</reference>
<evidence type="ECO:0000313" key="2">
    <source>
        <dbReference type="EMBL" id="CAL6115052.1"/>
    </source>
</evidence>
<gene>
    <name evidence="1" type="ORF">HINF_LOCUS468</name>
    <name evidence="2" type="ORF">HINF_LOCUS78453</name>
</gene>
<protein>
    <submittedName>
        <fullName evidence="2">Hypothetical_protein</fullName>
    </submittedName>
</protein>
<keyword evidence="3" id="KW-1185">Reference proteome</keyword>
<dbReference type="EMBL" id="CATOUU010000004">
    <property type="protein sequence ID" value="CAI9912823.1"/>
    <property type="molecule type" value="Genomic_DNA"/>
</dbReference>
<evidence type="ECO:0000313" key="3">
    <source>
        <dbReference type="Proteomes" id="UP001642409"/>
    </source>
</evidence>
<accession>A0AA86TGS6</accession>
<dbReference type="EMBL" id="CAXDID020000851">
    <property type="protein sequence ID" value="CAL6115052.1"/>
    <property type="molecule type" value="Genomic_DNA"/>
</dbReference>
<organism evidence="1">
    <name type="scientific">Hexamita inflata</name>
    <dbReference type="NCBI Taxonomy" id="28002"/>
    <lineage>
        <taxon>Eukaryota</taxon>
        <taxon>Metamonada</taxon>
        <taxon>Diplomonadida</taxon>
        <taxon>Hexamitidae</taxon>
        <taxon>Hexamitinae</taxon>
        <taxon>Hexamita</taxon>
    </lineage>
</organism>
<name>A0AA86TGS6_9EUKA</name>
<dbReference type="AlphaFoldDB" id="A0AA86TGS6"/>
<dbReference type="Proteomes" id="UP001642409">
    <property type="component" value="Unassembled WGS sequence"/>
</dbReference>
<proteinExistence type="predicted"/>
<evidence type="ECO:0000313" key="1">
    <source>
        <dbReference type="EMBL" id="CAI9912823.1"/>
    </source>
</evidence>